<dbReference type="Proteomes" id="UP000683417">
    <property type="component" value="Unassembled WGS sequence"/>
</dbReference>
<organism evidence="1 2">
    <name type="scientific">Blumeria graminis f. sp. triticale</name>
    <dbReference type="NCBI Taxonomy" id="1689686"/>
    <lineage>
        <taxon>Eukaryota</taxon>
        <taxon>Fungi</taxon>
        <taxon>Dikarya</taxon>
        <taxon>Ascomycota</taxon>
        <taxon>Pezizomycotina</taxon>
        <taxon>Leotiomycetes</taxon>
        <taxon>Erysiphales</taxon>
        <taxon>Erysiphaceae</taxon>
        <taxon>Blumeria</taxon>
    </lineage>
</organism>
<gene>
    <name evidence="1" type="ORF">BGTH12_LOCUS426</name>
</gene>
<accession>A0A9W4CUM9</accession>
<sequence>MLRWKDKRLGRHLLSVPHQRKLKY</sequence>
<name>A0A9W4CUM9_BLUGR</name>
<protein>
    <submittedName>
        <fullName evidence="1">BgTH12-04720</fullName>
    </submittedName>
</protein>
<comment type="caution">
    <text evidence="1">The sequence shown here is derived from an EMBL/GenBank/DDBJ whole genome shotgun (WGS) entry which is preliminary data.</text>
</comment>
<evidence type="ECO:0000313" key="2">
    <source>
        <dbReference type="Proteomes" id="UP000683417"/>
    </source>
</evidence>
<proteinExistence type="predicted"/>
<dbReference type="AlphaFoldDB" id="A0A9W4CUM9"/>
<dbReference type="EMBL" id="CAJHIT010000001">
    <property type="protein sequence ID" value="CAD6499068.1"/>
    <property type="molecule type" value="Genomic_DNA"/>
</dbReference>
<reference evidence="1" key="1">
    <citation type="submission" date="2020-10" db="EMBL/GenBank/DDBJ databases">
        <authorList>
            <person name="Muller C M."/>
        </authorList>
    </citation>
    <scope>NUCLEOTIDE SEQUENCE</scope>
    <source>
        <strain evidence="1">THUN-12</strain>
    </source>
</reference>
<evidence type="ECO:0000313" key="1">
    <source>
        <dbReference type="EMBL" id="CAD6499068.1"/>
    </source>
</evidence>